<reference evidence="8 11" key="3">
    <citation type="submission" date="2024-01" db="EMBL/GenBank/DDBJ databases">
        <title>The diversity of rhizobia nodulating Mimosa spp. in eleven states of Brazil covering several biomes is determined by host plant, location, and edaphic factors.</title>
        <authorList>
            <person name="Rouws L."/>
            <person name="Barauna A."/>
            <person name="Beukes C."/>
            <person name="De Faria S.M."/>
            <person name="Gross E."/>
            <person name="Dos Reis Junior F.B."/>
            <person name="Simon M."/>
            <person name="Maluk M."/>
            <person name="Odee D.W."/>
            <person name="Kenicer G."/>
            <person name="Young J.P.W."/>
            <person name="Reis V.M."/>
            <person name="Zilli J."/>
            <person name="James E.K."/>
        </authorList>
    </citation>
    <scope>NUCLEOTIDE SEQUENCE [LARGE SCALE GENOMIC DNA]</scope>
    <source>
        <strain evidence="8 11">JPY530</strain>
    </source>
</reference>
<keyword evidence="5 6" id="KW-0472">Membrane</keyword>
<feature type="domain" description="Copper resistance protein D" evidence="7">
    <location>
        <begin position="196"/>
        <end position="304"/>
    </location>
</feature>
<dbReference type="EMBL" id="VOQS01000005">
    <property type="protein sequence ID" value="TXC79570.1"/>
    <property type="molecule type" value="Genomic_DNA"/>
</dbReference>
<dbReference type="GO" id="GO:0006825">
    <property type="term" value="P:copper ion transport"/>
    <property type="evidence" value="ECO:0007669"/>
    <property type="project" value="InterPro"/>
</dbReference>
<gene>
    <name evidence="9" type="ORF">FRZ40_34945</name>
    <name evidence="8" type="ORF">V4C56_00005</name>
</gene>
<evidence type="ECO:0000259" key="7">
    <source>
        <dbReference type="Pfam" id="PF05425"/>
    </source>
</evidence>
<evidence type="ECO:0000256" key="3">
    <source>
        <dbReference type="ARBA" id="ARBA00022692"/>
    </source>
</evidence>
<comment type="subcellular location">
    <subcellularLocation>
        <location evidence="1">Cell membrane</location>
        <topology evidence="1">Multi-pass membrane protein</topology>
    </subcellularLocation>
</comment>
<evidence type="ECO:0000313" key="8">
    <source>
        <dbReference type="EMBL" id="MEM5338003.1"/>
    </source>
</evidence>
<evidence type="ECO:0000313" key="10">
    <source>
        <dbReference type="Proteomes" id="UP000321776"/>
    </source>
</evidence>
<dbReference type="Proteomes" id="UP000321776">
    <property type="component" value="Unassembled WGS sequence"/>
</dbReference>
<evidence type="ECO:0000256" key="5">
    <source>
        <dbReference type="ARBA" id="ARBA00023136"/>
    </source>
</evidence>
<accession>A0A5C6V460</accession>
<reference evidence="9" key="2">
    <citation type="submission" date="2019-08" db="EMBL/GenBank/DDBJ databases">
        <authorList>
            <person name="Im W.-T."/>
        </authorList>
    </citation>
    <scope>NUCLEOTIDE SEQUENCE</scope>
    <source>
        <strain evidence="9">NF 2-5-3</strain>
    </source>
</reference>
<evidence type="ECO:0000256" key="2">
    <source>
        <dbReference type="ARBA" id="ARBA00022475"/>
    </source>
</evidence>
<keyword evidence="2" id="KW-1003">Cell membrane</keyword>
<comment type="caution">
    <text evidence="9">The sequence shown here is derived from an EMBL/GenBank/DDBJ whole genome shotgun (WGS) entry which is preliminary data.</text>
</comment>
<feature type="transmembrane region" description="Helical" evidence="6">
    <location>
        <begin position="233"/>
        <end position="252"/>
    </location>
</feature>
<dbReference type="EMBL" id="JAZHGA010000001">
    <property type="protein sequence ID" value="MEM5338003.1"/>
    <property type="molecule type" value="Genomic_DNA"/>
</dbReference>
<organism evidence="9 10">
    <name type="scientific">Paraburkholderia azotifigens</name>
    <dbReference type="NCBI Taxonomy" id="2057004"/>
    <lineage>
        <taxon>Bacteria</taxon>
        <taxon>Pseudomonadati</taxon>
        <taxon>Pseudomonadota</taxon>
        <taxon>Betaproteobacteria</taxon>
        <taxon>Burkholderiales</taxon>
        <taxon>Burkholderiaceae</taxon>
        <taxon>Paraburkholderia</taxon>
    </lineage>
</organism>
<dbReference type="GO" id="GO:0005886">
    <property type="term" value="C:plasma membrane"/>
    <property type="evidence" value="ECO:0007669"/>
    <property type="project" value="UniProtKB-SubCell"/>
</dbReference>
<dbReference type="RefSeq" id="WP_147237238.1">
    <property type="nucleotide sequence ID" value="NZ_JAZHFZ010000001.1"/>
</dbReference>
<proteinExistence type="predicted"/>
<keyword evidence="3 6" id="KW-0812">Transmembrane</keyword>
<reference evidence="9 10" key="1">
    <citation type="journal article" date="2018" name="Int. J. Syst. Evol. Microbiol.">
        <title>Paraburkholderia azotifigens sp. nov., a nitrogen-fixing bacterium isolated from paddy soil.</title>
        <authorList>
            <person name="Choi G.M."/>
            <person name="Im W.T."/>
        </authorList>
    </citation>
    <scope>NUCLEOTIDE SEQUENCE [LARGE SCALE GENOMIC DNA]</scope>
    <source>
        <strain evidence="9 10">NF 2-5-3</strain>
    </source>
</reference>
<sequence>MNDGSLGVLRLAFVALQNISFTVLVGALLCDTWLSRRTSRWQTRVSWHLLLTLRMGSFTALVSSAIAFWIHCALMSESSLVDAGPAVRSMLMETGFGHAWLAGAVSLLIALVLSLAQSGHPIRFKAALWLTLASVAMSRSHAGHPVDAGVLSLPVWVDWLHMLAISVWVGLVLVTTYIVVPRMFNAPVAERANSAAFVQSLSDTATLALVILFVTGAYSGWRGMNTPESLLTSFYGQVLLLKFLLVLIAASLGGHNRFFEMPALLTLLNGVPPEPAVRPLKRFAAVLHVESVVLTGVLVAAAVLASSPLPGSM</sequence>
<feature type="transmembrane region" description="Helical" evidence="6">
    <location>
        <begin position="12"/>
        <end position="34"/>
    </location>
</feature>
<dbReference type="InterPro" id="IPR008457">
    <property type="entry name" value="Cu-R_CopD_dom"/>
</dbReference>
<evidence type="ECO:0000313" key="9">
    <source>
        <dbReference type="EMBL" id="TXC79570.1"/>
    </source>
</evidence>
<feature type="transmembrane region" description="Helical" evidence="6">
    <location>
        <begin position="55"/>
        <end position="76"/>
    </location>
</feature>
<keyword evidence="4 6" id="KW-1133">Transmembrane helix</keyword>
<dbReference type="Pfam" id="PF05425">
    <property type="entry name" value="CopD"/>
    <property type="match status" value="1"/>
</dbReference>
<feature type="transmembrane region" description="Helical" evidence="6">
    <location>
        <begin position="201"/>
        <end position="221"/>
    </location>
</feature>
<feature type="transmembrane region" description="Helical" evidence="6">
    <location>
        <begin position="159"/>
        <end position="180"/>
    </location>
</feature>
<evidence type="ECO:0000313" key="11">
    <source>
        <dbReference type="Proteomes" id="UP001481677"/>
    </source>
</evidence>
<keyword evidence="11" id="KW-1185">Reference proteome</keyword>
<protein>
    <submittedName>
        <fullName evidence="9">CopD family protein</fullName>
    </submittedName>
</protein>
<dbReference type="PANTHER" id="PTHR34820:SF4">
    <property type="entry name" value="INNER MEMBRANE PROTEIN YEBZ"/>
    <property type="match status" value="1"/>
</dbReference>
<feature type="transmembrane region" description="Helical" evidence="6">
    <location>
        <begin position="96"/>
        <end position="115"/>
    </location>
</feature>
<dbReference type="AlphaFoldDB" id="A0A5C6V460"/>
<evidence type="ECO:0000256" key="4">
    <source>
        <dbReference type="ARBA" id="ARBA00022989"/>
    </source>
</evidence>
<name>A0A5C6V460_9BURK</name>
<dbReference type="PANTHER" id="PTHR34820">
    <property type="entry name" value="INNER MEMBRANE PROTEIN YEBZ"/>
    <property type="match status" value="1"/>
</dbReference>
<dbReference type="Proteomes" id="UP001481677">
    <property type="component" value="Unassembled WGS sequence"/>
</dbReference>
<evidence type="ECO:0000256" key="6">
    <source>
        <dbReference type="SAM" id="Phobius"/>
    </source>
</evidence>
<feature type="transmembrane region" description="Helical" evidence="6">
    <location>
        <begin position="283"/>
        <end position="305"/>
    </location>
</feature>
<dbReference type="InterPro" id="IPR032694">
    <property type="entry name" value="CopC/D"/>
</dbReference>
<evidence type="ECO:0000256" key="1">
    <source>
        <dbReference type="ARBA" id="ARBA00004651"/>
    </source>
</evidence>